<proteinExistence type="predicted"/>
<reference evidence="1" key="3">
    <citation type="submission" date="2025-09" db="UniProtKB">
        <authorList>
            <consortium name="Ensembl"/>
        </authorList>
    </citation>
    <scope>IDENTIFICATION</scope>
</reference>
<sequence length="164" mass="18399">MRGSKEREGEFIMRNAGLEKAQAGIKIAGRNNNNLRYADDTTLMAESEEELKSLLMKVKEESEKVGLKLNIQKMKIMASGPITSWKIDGETVSDFILEGSKITADGDCSHEIKRCLLLGRKVMTNLDNMLKSRDITLPTKVHLVKAMVFPVVTYDCEELDCEES</sequence>
<evidence type="ECO:0000313" key="1">
    <source>
        <dbReference type="Ensembl" id="ENSOARP00020040013.1"/>
    </source>
</evidence>
<dbReference type="Ensembl" id="ENSOART00020055057.1">
    <property type="protein sequence ID" value="ENSOARP00020040013.1"/>
    <property type="gene ID" value="ENSOARG00020035169.1"/>
</dbReference>
<reference evidence="1" key="1">
    <citation type="submission" date="2020-11" db="EMBL/GenBank/DDBJ databases">
        <authorList>
            <person name="Davenport K.M."/>
            <person name="Bickhart D.M."/>
            <person name="Smith T.P.L."/>
            <person name="Murdoch B.M."/>
            <person name="Rosen B.D."/>
        </authorList>
    </citation>
    <scope>NUCLEOTIDE SEQUENCE [LARGE SCALE GENOMIC DNA]</scope>
    <source>
        <strain evidence="1">OAR_USU_Benz2616</strain>
    </source>
</reference>
<reference evidence="1" key="2">
    <citation type="submission" date="2025-08" db="UniProtKB">
        <authorList>
            <consortium name="Ensembl"/>
        </authorList>
    </citation>
    <scope>IDENTIFICATION</scope>
</reference>
<accession>A0AC11D6T2</accession>
<name>A0AC11D6T2_SHEEP</name>
<protein>
    <submittedName>
        <fullName evidence="1">Uncharacterized protein</fullName>
    </submittedName>
</protein>
<organism evidence="1">
    <name type="scientific">Ovis aries</name>
    <name type="common">Sheep</name>
    <dbReference type="NCBI Taxonomy" id="9940"/>
    <lineage>
        <taxon>Eukaryota</taxon>
        <taxon>Metazoa</taxon>
        <taxon>Chordata</taxon>
        <taxon>Craniata</taxon>
        <taxon>Vertebrata</taxon>
        <taxon>Euteleostomi</taxon>
        <taxon>Mammalia</taxon>
        <taxon>Eutheria</taxon>
        <taxon>Laurasiatheria</taxon>
        <taxon>Artiodactyla</taxon>
        <taxon>Ruminantia</taxon>
        <taxon>Pecora</taxon>
        <taxon>Bovidae</taxon>
        <taxon>Caprinae</taxon>
        <taxon>Ovis</taxon>
    </lineage>
</organism>